<gene>
    <name evidence="1" type="ORF">NM208_g8480</name>
</gene>
<organism evidence="1 2">
    <name type="scientific">Fusarium decemcellulare</name>
    <dbReference type="NCBI Taxonomy" id="57161"/>
    <lineage>
        <taxon>Eukaryota</taxon>
        <taxon>Fungi</taxon>
        <taxon>Dikarya</taxon>
        <taxon>Ascomycota</taxon>
        <taxon>Pezizomycotina</taxon>
        <taxon>Sordariomycetes</taxon>
        <taxon>Hypocreomycetidae</taxon>
        <taxon>Hypocreales</taxon>
        <taxon>Nectriaceae</taxon>
        <taxon>Fusarium</taxon>
        <taxon>Fusarium decemcellulare species complex</taxon>
    </lineage>
</organism>
<protein>
    <submittedName>
        <fullName evidence="1">Uncharacterized protein</fullName>
    </submittedName>
</protein>
<proteinExistence type="predicted"/>
<dbReference type="Proteomes" id="UP001148629">
    <property type="component" value="Unassembled WGS sequence"/>
</dbReference>
<evidence type="ECO:0000313" key="1">
    <source>
        <dbReference type="EMBL" id="KAJ3532356.1"/>
    </source>
</evidence>
<keyword evidence="2" id="KW-1185">Reference proteome</keyword>
<reference evidence="1" key="1">
    <citation type="submission" date="2022-08" db="EMBL/GenBank/DDBJ databases">
        <title>Genome Sequence of Fusarium decemcellulare.</title>
        <authorList>
            <person name="Buettner E."/>
        </authorList>
    </citation>
    <scope>NUCLEOTIDE SEQUENCE</scope>
    <source>
        <strain evidence="1">Babe19</strain>
    </source>
</reference>
<name>A0ACC1S5A5_9HYPO</name>
<evidence type="ECO:0000313" key="2">
    <source>
        <dbReference type="Proteomes" id="UP001148629"/>
    </source>
</evidence>
<comment type="caution">
    <text evidence="1">The sequence shown here is derived from an EMBL/GenBank/DDBJ whole genome shotgun (WGS) entry which is preliminary data.</text>
</comment>
<accession>A0ACC1S5A5</accession>
<sequence>MGRALLAGLLQALDQDSSADSSSLTVSRFLLCTKTKASAQSLQEELGPSTSRVEVFHANNKEAVEQADVVILGFKPYMVAEVLQASGMREALDGKLVISMLAGTDCQQIQTIISGSSDSKTTHIVRAIPSIAARYRQSITILEQAEPALPIEQSSMVERIFSLVGHFKWLPTHLVNVGTVLTTACLATLSIPLDGLLDGSVVEGLRRQDALELVVHGVAGLSSLLSNGTHPALMRESISSPRGCTIQTLMTAEKAGTRATFAQALIDGVQHLDKSKK</sequence>
<dbReference type="EMBL" id="JANRMS010000969">
    <property type="protein sequence ID" value="KAJ3532356.1"/>
    <property type="molecule type" value="Genomic_DNA"/>
</dbReference>